<dbReference type="STRING" id="758803.SAMN05421803_10998"/>
<gene>
    <name evidence="2" type="ORF">SAMN05421803_10998</name>
</gene>
<dbReference type="PANTHER" id="PTHR43441">
    <property type="entry name" value="RIBOSOMAL-PROTEIN-SERINE ACETYLTRANSFERASE"/>
    <property type="match status" value="1"/>
</dbReference>
<dbReference type="GO" id="GO:0005737">
    <property type="term" value="C:cytoplasm"/>
    <property type="evidence" value="ECO:0007669"/>
    <property type="project" value="TreeGrafter"/>
</dbReference>
<accession>A0A1M6LXI1</accession>
<dbReference type="RefSeq" id="WP_073380277.1">
    <property type="nucleotide sequence ID" value="NZ_FQZK01000009.1"/>
</dbReference>
<dbReference type="SUPFAM" id="SSF55729">
    <property type="entry name" value="Acyl-CoA N-acyltransferases (Nat)"/>
    <property type="match status" value="1"/>
</dbReference>
<name>A0A1M6LXI1_9ACTN</name>
<evidence type="ECO:0000313" key="3">
    <source>
        <dbReference type="Proteomes" id="UP000184452"/>
    </source>
</evidence>
<evidence type="ECO:0000313" key="2">
    <source>
        <dbReference type="EMBL" id="SHJ75896.1"/>
    </source>
</evidence>
<dbReference type="Gene3D" id="3.40.630.30">
    <property type="match status" value="1"/>
</dbReference>
<dbReference type="PANTHER" id="PTHR43441:SF11">
    <property type="entry name" value="RIBOSOMAL-PROTEIN-SERINE ACETYLTRANSFERASE"/>
    <property type="match status" value="1"/>
</dbReference>
<sequence length="219" mass="23934">MATDHFPVLGLRVRTPRLELRPPSLDDLSALADVAARGVHDPAEMPFVVPWTDRPPAVRARSVFQHNLGAYARWTPQDWHLPLVVVHEGAVVGVQDMEAADFGITRRVASGSWLGLGHQGRGIGTEMRAAMLHLAFEGLGAREAASAVMEGNVRSERVSRGLGYRDDGVGVQAVRGRAVRELRFLLTREDWEAHRPDTPVEVSGLAPCLPFFGLGELPE</sequence>
<dbReference type="InterPro" id="IPR051908">
    <property type="entry name" value="Ribosomal_N-acetyltransferase"/>
</dbReference>
<reference evidence="2 3" key="1">
    <citation type="submission" date="2016-11" db="EMBL/GenBank/DDBJ databases">
        <authorList>
            <person name="Jaros S."/>
            <person name="Januszkiewicz K."/>
            <person name="Wedrychowicz H."/>
        </authorList>
    </citation>
    <scope>NUCLEOTIDE SEQUENCE [LARGE SCALE GENOMIC DNA]</scope>
    <source>
        <strain evidence="2 3">CGMCC 4.5723</strain>
    </source>
</reference>
<feature type="domain" description="N-acetyltransferase" evidence="1">
    <location>
        <begin position="18"/>
        <end position="186"/>
    </location>
</feature>
<keyword evidence="3" id="KW-1185">Reference proteome</keyword>
<dbReference type="EMBL" id="FQZK01000009">
    <property type="protein sequence ID" value="SHJ75896.1"/>
    <property type="molecule type" value="Genomic_DNA"/>
</dbReference>
<dbReference type="Proteomes" id="UP000184452">
    <property type="component" value="Unassembled WGS sequence"/>
</dbReference>
<protein>
    <submittedName>
        <fullName evidence="2">Protein N-acetyltransferase, RimJ/RimL family</fullName>
    </submittedName>
</protein>
<dbReference type="Pfam" id="PF13302">
    <property type="entry name" value="Acetyltransf_3"/>
    <property type="match status" value="1"/>
</dbReference>
<organism evidence="2 3">
    <name type="scientific">Nocardiopsis flavescens</name>
    <dbReference type="NCBI Taxonomy" id="758803"/>
    <lineage>
        <taxon>Bacteria</taxon>
        <taxon>Bacillati</taxon>
        <taxon>Actinomycetota</taxon>
        <taxon>Actinomycetes</taxon>
        <taxon>Streptosporangiales</taxon>
        <taxon>Nocardiopsidaceae</taxon>
        <taxon>Nocardiopsis</taxon>
    </lineage>
</organism>
<dbReference type="InterPro" id="IPR016181">
    <property type="entry name" value="Acyl_CoA_acyltransferase"/>
</dbReference>
<keyword evidence="2" id="KW-0808">Transferase</keyword>
<dbReference type="GO" id="GO:0008999">
    <property type="term" value="F:protein-N-terminal-alanine acetyltransferase activity"/>
    <property type="evidence" value="ECO:0007669"/>
    <property type="project" value="TreeGrafter"/>
</dbReference>
<evidence type="ECO:0000259" key="1">
    <source>
        <dbReference type="PROSITE" id="PS51186"/>
    </source>
</evidence>
<dbReference type="InterPro" id="IPR000182">
    <property type="entry name" value="GNAT_dom"/>
</dbReference>
<proteinExistence type="predicted"/>
<dbReference type="GO" id="GO:1990189">
    <property type="term" value="F:protein N-terminal-serine acetyltransferase activity"/>
    <property type="evidence" value="ECO:0007669"/>
    <property type="project" value="TreeGrafter"/>
</dbReference>
<dbReference type="AlphaFoldDB" id="A0A1M6LXI1"/>
<dbReference type="PROSITE" id="PS51186">
    <property type="entry name" value="GNAT"/>
    <property type="match status" value="1"/>
</dbReference>
<dbReference type="OrthoDB" id="3466127at2"/>